<dbReference type="Proteomes" id="UP000001959">
    <property type="component" value="Chromosome"/>
</dbReference>
<keyword evidence="2" id="KW-1185">Reference proteome</keyword>
<dbReference type="KEGG" id="hne:HNE_0846"/>
<accession>Q0C3X1</accession>
<reference evidence="1 2" key="1">
    <citation type="journal article" date="2006" name="J. Bacteriol.">
        <title>Comparative genomic evidence for a close relationship between the dimorphic prosthecate bacteria Hyphomonas neptunium and Caulobacter crescentus.</title>
        <authorList>
            <person name="Badger J.H."/>
            <person name="Hoover T.R."/>
            <person name="Brun Y.V."/>
            <person name="Weiner R.M."/>
            <person name="Laub M.T."/>
            <person name="Alexandre G."/>
            <person name="Mrazek J."/>
            <person name="Ren Q."/>
            <person name="Paulsen I.T."/>
            <person name="Nelson K.E."/>
            <person name="Khouri H.M."/>
            <person name="Radune D."/>
            <person name="Sosa J."/>
            <person name="Dodson R.J."/>
            <person name="Sullivan S.A."/>
            <person name="Rosovitz M.J."/>
            <person name="Madupu R."/>
            <person name="Brinkac L.M."/>
            <person name="Durkin A.S."/>
            <person name="Daugherty S.C."/>
            <person name="Kothari S.P."/>
            <person name="Giglio M.G."/>
            <person name="Zhou L."/>
            <person name="Haft D.H."/>
            <person name="Selengut J.D."/>
            <person name="Davidsen T.M."/>
            <person name="Yang Q."/>
            <person name="Zafar N."/>
            <person name="Ward N.L."/>
        </authorList>
    </citation>
    <scope>NUCLEOTIDE SEQUENCE [LARGE SCALE GENOMIC DNA]</scope>
    <source>
        <strain evidence="1 2">ATCC 15444</strain>
    </source>
</reference>
<gene>
    <name evidence="1" type="ordered locus">HNE_0846</name>
</gene>
<sequence length="243" mass="25837">MLRPIHVHGALFRPQCEAARLPGNYGIFMVQAEVAGLGRWPPPVSAGLGEGSPILVEVILIVFIFSLISRRIFTRLPDVVGRVGGDGEHIEEVVLDVADRGAPVEDDIARDAHGGRLAIGSAHRIPGRCGRPHQVHVIDPLKGFLAVSVIAHLHVDPQAAIGIFAVADRSDDVEYQALGRFGPDGNFAVIAGAEDGVALFHDDGLKVSQRGRCEQAAVIGMGGQHGRAKQGQYCHYPAQGVLP</sequence>
<name>Q0C3X1_HYPNA</name>
<evidence type="ECO:0000313" key="1">
    <source>
        <dbReference type="EMBL" id="ABI77810.1"/>
    </source>
</evidence>
<evidence type="ECO:0000313" key="2">
    <source>
        <dbReference type="Proteomes" id="UP000001959"/>
    </source>
</evidence>
<dbReference type="EMBL" id="CP000158">
    <property type="protein sequence ID" value="ABI77810.1"/>
    <property type="molecule type" value="Genomic_DNA"/>
</dbReference>
<dbReference type="HOGENOM" id="CLU_1141362_0_0_5"/>
<protein>
    <submittedName>
        <fullName evidence="1">Uncharacterized protein</fullName>
    </submittedName>
</protein>
<dbReference type="AlphaFoldDB" id="Q0C3X1"/>
<proteinExistence type="predicted"/>
<organism evidence="1 2">
    <name type="scientific">Hyphomonas neptunium (strain ATCC 15444)</name>
    <dbReference type="NCBI Taxonomy" id="228405"/>
    <lineage>
        <taxon>Bacteria</taxon>
        <taxon>Pseudomonadati</taxon>
        <taxon>Pseudomonadota</taxon>
        <taxon>Alphaproteobacteria</taxon>
        <taxon>Hyphomonadales</taxon>
        <taxon>Hyphomonadaceae</taxon>
        <taxon>Hyphomonas</taxon>
    </lineage>
</organism>